<dbReference type="AlphaFoldDB" id="A0A6A6QS32"/>
<protein>
    <submittedName>
        <fullName evidence="1">Uncharacterized protein</fullName>
    </submittedName>
</protein>
<name>A0A6A6QS32_9PEZI</name>
<keyword evidence="2" id="KW-1185">Reference proteome</keyword>
<gene>
    <name evidence="1" type="ORF">BU16DRAFT_527887</name>
</gene>
<evidence type="ECO:0000313" key="1">
    <source>
        <dbReference type="EMBL" id="KAF2494966.1"/>
    </source>
</evidence>
<reference evidence="1" key="1">
    <citation type="journal article" date="2020" name="Stud. Mycol.">
        <title>101 Dothideomycetes genomes: a test case for predicting lifestyles and emergence of pathogens.</title>
        <authorList>
            <person name="Haridas S."/>
            <person name="Albert R."/>
            <person name="Binder M."/>
            <person name="Bloem J."/>
            <person name="Labutti K."/>
            <person name="Salamov A."/>
            <person name="Andreopoulos B."/>
            <person name="Baker S."/>
            <person name="Barry K."/>
            <person name="Bills G."/>
            <person name="Bluhm B."/>
            <person name="Cannon C."/>
            <person name="Castanera R."/>
            <person name="Culley D."/>
            <person name="Daum C."/>
            <person name="Ezra D."/>
            <person name="Gonzalez J."/>
            <person name="Henrissat B."/>
            <person name="Kuo A."/>
            <person name="Liang C."/>
            <person name="Lipzen A."/>
            <person name="Lutzoni F."/>
            <person name="Magnuson J."/>
            <person name="Mondo S."/>
            <person name="Nolan M."/>
            <person name="Ohm R."/>
            <person name="Pangilinan J."/>
            <person name="Park H.-J."/>
            <person name="Ramirez L."/>
            <person name="Alfaro M."/>
            <person name="Sun H."/>
            <person name="Tritt A."/>
            <person name="Yoshinaga Y."/>
            <person name="Zwiers L.-H."/>
            <person name="Turgeon B."/>
            <person name="Goodwin S."/>
            <person name="Spatafora J."/>
            <person name="Crous P."/>
            <person name="Grigoriev I."/>
        </authorList>
    </citation>
    <scope>NUCLEOTIDE SEQUENCE</scope>
    <source>
        <strain evidence="1">CBS 269.34</strain>
    </source>
</reference>
<organism evidence="1 2">
    <name type="scientific">Lophium mytilinum</name>
    <dbReference type="NCBI Taxonomy" id="390894"/>
    <lineage>
        <taxon>Eukaryota</taxon>
        <taxon>Fungi</taxon>
        <taxon>Dikarya</taxon>
        <taxon>Ascomycota</taxon>
        <taxon>Pezizomycotina</taxon>
        <taxon>Dothideomycetes</taxon>
        <taxon>Pleosporomycetidae</taxon>
        <taxon>Mytilinidiales</taxon>
        <taxon>Mytilinidiaceae</taxon>
        <taxon>Lophium</taxon>
    </lineage>
</organism>
<dbReference type="EMBL" id="MU004190">
    <property type="protein sequence ID" value="KAF2494966.1"/>
    <property type="molecule type" value="Genomic_DNA"/>
</dbReference>
<proteinExistence type="predicted"/>
<accession>A0A6A6QS32</accession>
<dbReference type="Proteomes" id="UP000799750">
    <property type="component" value="Unassembled WGS sequence"/>
</dbReference>
<sequence length="71" mass="8011">MRTRLISARVAGWALPSLPTQLQFPHPIIPRFLLPESQSEYDEHHPHEPDLQACEIRLPKSEIVALPAAPP</sequence>
<evidence type="ECO:0000313" key="2">
    <source>
        <dbReference type="Proteomes" id="UP000799750"/>
    </source>
</evidence>